<protein>
    <submittedName>
        <fullName evidence="2">DUF268 domain-containing protein</fullName>
    </submittedName>
</protein>
<evidence type="ECO:0000313" key="2">
    <source>
        <dbReference type="WBParaSite" id="MhA1_Contig715.frz3.gene12"/>
    </source>
</evidence>
<accession>A0A1I8BWR5</accession>
<dbReference type="InterPro" id="IPR004951">
    <property type="entry name" value="DUF268_CAE_spp"/>
</dbReference>
<name>A0A1I8BWR5_MELHA</name>
<dbReference type="AlphaFoldDB" id="A0A1I8BWR5"/>
<dbReference type="Pfam" id="PF03269">
    <property type="entry name" value="DUF268"/>
    <property type="match status" value="1"/>
</dbReference>
<dbReference type="SUPFAM" id="SSF53335">
    <property type="entry name" value="S-adenosyl-L-methionine-dependent methyltransferases"/>
    <property type="match status" value="1"/>
</dbReference>
<sequence length="345" mass="39963">MFNIINTKNILFDKIKIKSAKGFVNFNELIQNVYKPNGYDFDQFVNDVIPKLRLNKEQTCYKIYDNILFETKTNTTPSNSKRILLIRVLQDNFTLDSYSTLNRCCFNDSFNNEQLNINKVNENSKKWTQKFIDGWINDIRNGGKYLQTFINHYNDSVSLYYATKYYNITGKKGAVIGYISPWIESILLANGASKIVKIDYQHIEIGHKNIIFLNAFDLIKAREVYFDTFDFIASFSSIEHSGLGRYGDPIDPMGDIREMQKLGCILKPGGLFFLGIPVGQDDVGYNCHRTYGRIRLPLIFAGFEILDVFYMKNKPIDLKIEAFENNDEASHFNVTQFVFVLEKED</sequence>
<reference evidence="2" key="1">
    <citation type="submission" date="2016-11" db="UniProtKB">
        <authorList>
            <consortium name="WormBaseParasite"/>
        </authorList>
    </citation>
    <scope>IDENTIFICATION</scope>
</reference>
<evidence type="ECO:0000313" key="1">
    <source>
        <dbReference type="Proteomes" id="UP000095281"/>
    </source>
</evidence>
<proteinExistence type="predicted"/>
<organism evidence="1 2">
    <name type="scientific">Meloidogyne hapla</name>
    <name type="common">Root-knot nematode worm</name>
    <dbReference type="NCBI Taxonomy" id="6305"/>
    <lineage>
        <taxon>Eukaryota</taxon>
        <taxon>Metazoa</taxon>
        <taxon>Ecdysozoa</taxon>
        <taxon>Nematoda</taxon>
        <taxon>Chromadorea</taxon>
        <taxon>Rhabditida</taxon>
        <taxon>Tylenchina</taxon>
        <taxon>Tylenchomorpha</taxon>
        <taxon>Tylenchoidea</taxon>
        <taxon>Meloidogynidae</taxon>
        <taxon>Meloidogyninae</taxon>
        <taxon>Meloidogyne</taxon>
    </lineage>
</organism>
<dbReference type="OMA" id="GFEWLST"/>
<dbReference type="InterPro" id="IPR029063">
    <property type="entry name" value="SAM-dependent_MTases_sf"/>
</dbReference>
<keyword evidence="1" id="KW-1185">Reference proteome</keyword>
<dbReference type="WBParaSite" id="MhA1_Contig715.frz3.gene12">
    <property type="protein sequence ID" value="MhA1_Contig715.frz3.gene12"/>
    <property type="gene ID" value="MhA1_Contig715.frz3.gene12"/>
</dbReference>
<dbReference type="Proteomes" id="UP000095281">
    <property type="component" value="Unplaced"/>
</dbReference>